<feature type="region of interest" description="Disordered" evidence="1">
    <location>
        <begin position="274"/>
        <end position="297"/>
    </location>
</feature>
<dbReference type="PANTHER" id="PTHR37028">
    <property type="entry name" value="UNNAMED PRODUCT-RELATED"/>
    <property type="match status" value="1"/>
</dbReference>
<feature type="compositionally biased region" description="Pro residues" evidence="1">
    <location>
        <begin position="455"/>
        <end position="465"/>
    </location>
</feature>
<evidence type="ECO:0000313" key="2">
    <source>
        <dbReference type="EMBL" id="CAD9680385.1"/>
    </source>
</evidence>
<protein>
    <submittedName>
        <fullName evidence="2">Uncharacterized protein</fullName>
    </submittedName>
</protein>
<accession>A0A7S2RTL8</accession>
<dbReference type="AlphaFoldDB" id="A0A7S2RTL8"/>
<proteinExistence type="predicted"/>
<gene>
    <name evidence="2" type="ORF">QSP1433_LOCUS6900</name>
</gene>
<dbReference type="EMBL" id="HBHK01010985">
    <property type="protein sequence ID" value="CAD9680385.1"/>
    <property type="molecule type" value="Transcribed_RNA"/>
</dbReference>
<reference evidence="2" key="1">
    <citation type="submission" date="2021-01" db="EMBL/GenBank/DDBJ databases">
        <authorList>
            <person name="Corre E."/>
            <person name="Pelletier E."/>
            <person name="Niang G."/>
            <person name="Scheremetjew M."/>
            <person name="Finn R."/>
            <person name="Kale V."/>
            <person name="Holt S."/>
            <person name="Cochrane G."/>
            <person name="Meng A."/>
            <person name="Brown T."/>
            <person name="Cohen L."/>
        </authorList>
    </citation>
    <scope>NUCLEOTIDE SEQUENCE</scope>
    <source>
        <strain evidence="2">NY070348D</strain>
    </source>
</reference>
<organism evidence="2">
    <name type="scientific">Mucochytrium quahogii</name>
    <dbReference type="NCBI Taxonomy" id="96639"/>
    <lineage>
        <taxon>Eukaryota</taxon>
        <taxon>Sar</taxon>
        <taxon>Stramenopiles</taxon>
        <taxon>Bigyra</taxon>
        <taxon>Labyrinthulomycetes</taxon>
        <taxon>Thraustochytrida</taxon>
        <taxon>Thraustochytriidae</taxon>
        <taxon>Mucochytrium</taxon>
    </lineage>
</organism>
<dbReference type="PANTHER" id="PTHR37028:SF8">
    <property type="entry name" value="200 KDA ANTIGEN P200"/>
    <property type="match status" value="1"/>
</dbReference>
<feature type="compositionally biased region" description="Basic and acidic residues" evidence="1">
    <location>
        <begin position="400"/>
        <end position="419"/>
    </location>
</feature>
<evidence type="ECO:0000256" key="1">
    <source>
        <dbReference type="SAM" id="MobiDB-lite"/>
    </source>
</evidence>
<feature type="compositionally biased region" description="Basic and acidic residues" evidence="1">
    <location>
        <begin position="237"/>
        <end position="247"/>
    </location>
</feature>
<feature type="region of interest" description="Disordered" evidence="1">
    <location>
        <begin position="216"/>
        <end position="249"/>
    </location>
</feature>
<name>A0A7S2RTL8_9STRA</name>
<feature type="compositionally biased region" description="Pro residues" evidence="1">
    <location>
        <begin position="480"/>
        <end position="491"/>
    </location>
</feature>
<feature type="region of interest" description="Disordered" evidence="1">
    <location>
        <begin position="375"/>
        <end position="504"/>
    </location>
</feature>
<sequence>MGSCGNDLEDIRASLSDVGLDDLKDSEKSSETLAERARQFLERRQLRESQRKIEVEKITMSQVRNKPEINKNSVRLAQERGRSEDVGLALYADAEFQRVSREILVEEQWDDVNCHRPAITKQAAKLVRHGNISDRLYQAAVEKNASLSPKPVQKPPRSLTESTVRRQRNEQAIKCSENLYQRALESQKAKERACAAQEARLRKQARPRLSIKSRQLAAETGLSSKERLLQQQSSLREAARRNSRAVDGEAAELTFKPKINPHSRKILEEVSVDGGASMDGVSSSTTSTHDRLYHESTARKERRLTLEKNSLESKDREILEECTFQPSITPFLPVEEARKDQSVVDRLAEWEEQRSQRIEQQRKLKQMQSLGKEYTFAPKINGRTSQKPISQYAQRGVDQYVERQRRAREERDRKNEAKQPKLKWKHKVTVPVGPTLTTETRIKERKKREDEEAMSPPPPPPPTQSPPQYTAGGGAKVPTRCPPPPPPPPLDFPESDDEDTDIFERTLDPAVELYQARKEVDEASKLLRANINRCKAVGKRPVSGNQQNSEDSAPLQDFKVLQSLLKS</sequence>
<feature type="compositionally biased region" description="Basic and acidic residues" evidence="1">
    <location>
        <begin position="288"/>
        <end position="297"/>
    </location>
</feature>
<feature type="region of interest" description="Disordered" evidence="1">
    <location>
        <begin position="143"/>
        <end position="167"/>
    </location>
</feature>
<feature type="compositionally biased region" description="Polar residues" evidence="1">
    <location>
        <begin position="382"/>
        <end position="393"/>
    </location>
</feature>